<dbReference type="EMBL" id="AEDQ01000017">
    <property type="protein sequence ID" value="EFL44363.1"/>
    <property type="molecule type" value="Genomic_DNA"/>
</dbReference>
<dbReference type="InterPro" id="IPR035911">
    <property type="entry name" value="MurE/MurF_N"/>
</dbReference>
<dbReference type="SUPFAM" id="SSF53623">
    <property type="entry name" value="MurD-like peptide ligases, catalytic domain"/>
    <property type="match status" value="1"/>
</dbReference>
<dbReference type="Pfam" id="PF02875">
    <property type="entry name" value="Mur_ligase_C"/>
    <property type="match status" value="1"/>
</dbReference>
<evidence type="ECO:0000313" key="13">
    <source>
        <dbReference type="Proteomes" id="UP000004431"/>
    </source>
</evidence>
<keyword evidence="3" id="KW-0547">Nucleotide-binding</keyword>
<accession>A0ABN0B0R5</accession>
<keyword evidence="4" id="KW-0067">ATP-binding</keyword>
<dbReference type="InterPro" id="IPR000713">
    <property type="entry name" value="Mur_ligase_N"/>
</dbReference>
<evidence type="ECO:0000259" key="9">
    <source>
        <dbReference type="Pfam" id="PF01225"/>
    </source>
</evidence>
<keyword evidence="13" id="KW-1185">Reference proteome</keyword>
<dbReference type="PANTHER" id="PTHR43024">
    <property type="entry name" value="UDP-N-ACETYLMURAMOYL-TRIPEPTIDE--D-ALANYL-D-ALANINE LIGASE"/>
    <property type="match status" value="1"/>
</dbReference>
<dbReference type="SUPFAM" id="SSF53244">
    <property type="entry name" value="MurD-like peptide ligases, peptide-binding domain"/>
    <property type="match status" value="1"/>
</dbReference>
<dbReference type="InterPro" id="IPR004101">
    <property type="entry name" value="Mur_ligase_C"/>
</dbReference>
<dbReference type="InterPro" id="IPR036565">
    <property type="entry name" value="Mur-like_cat_sf"/>
</dbReference>
<keyword evidence="2" id="KW-0132">Cell division</keyword>
<dbReference type="EC" id="6.3.2.10" evidence="12"/>
<evidence type="ECO:0000313" key="12">
    <source>
        <dbReference type="EMBL" id="EFL44363.1"/>
    </source>
</evidence>
<feature type="domain" description="Mur ligase N-terminal catalytic" evidence="9">
    <location>
        <begin position="34"/>
        <end position="79"/>
    </location>
</feature>
<feature type="domain" description="Mur ligase C-terminal" evidence="10">
    <location>
        <begin position="404"/>
        <end position="532"/>
    </location>
</feature>
<keyword evidence="6" id="KW-0573">Peptidoglycan synthesis</keyword>
<dbReference type="SUPFAM" id="SSF63418">
    <property type="entry name" value="MurE/MurF N-terminal domain"/>
    <property type="match status" value="1"/>
</dbReference>
<dbReference type="Gene3D" id="3.90.190.20">
    <property type="entry name" value="Mur ligase, C-terminal domain"/>
    <property type="match status" value="1"/>
</dbReference>
<organism evidence="12 13">
    <name type="scientific">Fannyhessea vaginae PB189-T1-4</name>
    <dbReference type="NCBI Taxonomy" id="866774"/>
    <lineage>
        <taxon>Bacteria</taxon>
        <taxon>Bacillati</taxon>
        <taxon>Actinomycetota</taxon>
        <taxon>Coriobacteriia</taxon>
        <taxon>Coriobacteriales</taxon>
        <taxon>Atopobiaceae</taxon>
        <taxon>Fannyhessea</taxon>
    </lineage>
</organism>
<evidence type="ECO:0000256" key="7">
    <source>
        <dbReference type="ARBA" id="ARBA00023306"/>
    </source>
</evidence>
<dbReference type="InterPro" id="IPR036615">
    <property type="entry name" value="Mur_ligase_C_dom_sf"/>
</dbReference>
<sequence length="545" mass="57937">MISATVQDICSATSAQVIAPLAAGASCTLRSVDVVIDSRRVQKGSMFVAFIGEHTNGNDYALRAIEAGAACICLTQDASQDLICAAEQNGCVLLRAQNDDAETFLLRLASWWRTQNMHWIVVGITGSCGKTTTKDLCAQALATRYRVHATQGNFNNLIGVPLTILSASAQDEVIVCEMGMNHPGELATLSRVALPCLCVITNIGTSHIGILGSREAIATAKLEIITAIRGYTGSSKTHASEHASAQLPVQKPLPAEIPPMLLLDAHDDFCAYLTRHAQQYEYDNEAGVPAHAGSAHGGSNLRISYIDHGQHAAEPTPAASSSQAASISAGAVCIRTQAPISLDEHGCAHTQLIYADGETHALSMSQPSKAACIDALFALAIADELACDRSAAIRAIEACSCVHMRLEEISRPHKPFIIDDSYNASPASIAQALAVLHHCTGYTRHIAILGEVGELGNQSARLHDYIGAYAAASGVDMLVFVGGEDAKRMVEAARTMGYPAEQLHYVRDVHEAQLRIAPLLRETDAVLVKASRACMLDVFVKGVIQ</sequence>
<comment type="caution">
    <text evidence="12">The sequence shown here is derived from an EMBL/GenBank/DDBJ whole genome shotgun (WGS) entry which is preliminary data.</text>
</comment>
<name>A0ABN0B0R5_9ACTN</name>
<dbReference type="Gene3D" id="3.40.1390.10">
    <property type="entry name" value="MurE/MurF, N-terminal domain"/>
    <property type="match status" value="1"/>
</dbReference>
<dbReference type="Gene3D" id="3.40.1190.10">
    <property type="entry name" value="Mur-like, catalytic domain"/>
    <property type="match status" value="1"/>
</dbReference>
<feature type="domain" description="Mur ligase central" evidence="11">
    <location>
        <begin position="124"/>
        <end position="229"/>
    </location>
</feature>
<evidence type="ECO:0000256" key="6">
    <source>
        <dbReference type="ARBA" id="ARBA00022984"/>
    </source>
</evidence>
<evidence type="ECO:0000256" key="5">
    <source>
        <dbReference type="ARBA" id="ARBA00022960"/>
    </source>
</evidence>
<reference evidence="12 13" key="1">
    <citation type="submission" date="2010-08" db="EMBL/GenBank/DDBJ databases">
        <authorList>
            <person name="Durkin A.S."/>
            <person name="Madupu R."/>
            <person name="Torralba M."/>
            <person name="Gillis M."/>
            <person name="Methe B."/>
            <person name="Sutton G."/>
            <person name="Nelson K.E."/>
        </authorList>
    </citation>
    <scope>NUCLEOTIDE SEQUENCE [LARGE SCALE GENOMIC DNA]</scope>
    <source>
        <strain evidence="12 13">PB189-T1-4</strain>
    </source>
</reference>
<dbReference type="Pfam" id="PF08245">
    <property type="entry name" value="Mur_ligase_M"/>
    <property type="match status" value="1"/>
</dbReference>
<gene>
    <name evidence="12" type="primary">murF</name>
    <name evidence="12" type="ORF">HMPREF9248_0967</name>
</gene>
<dbReference type="Pfam" id="PF01225">
    <property type="entry name" value="Mur_ligase"/>
    <property type="match status" value="1"/>
</dbReference>
<evidence type="ECO:0000256" key="8">
    <source>
        <dbReference type="ARBA" id="ARBA00023316"/>
    </source>
</evidence>
<keyword evidence="7" id="KW-0131">Cell cycle</keyword>
<proteinExistence type="predicted"/>
<dbReference type="InterPro" id="IPR013221">
    <property type="entry name" value="Mur_ligase_cen"/>
</dbReference>
<dbReference type="InterPro" id="IPR051046">
    <property type="entry name" value="MurCDEF_CellWall_CoF430Synth"/>
</dbReference>
<protein>
    <submittedName>
        <fullName evidence="12">UDP-N-acetylmuramoyl-tripeptide--D-alanyl-D-alanine ligase</fullName>
        <ecNumber evidence="12">6.3.2.10</ecNumber>
    </submittedName>
</protein>
<dbReference type="Proteomes" id="UP000004431">
    <property type="component" value="Unassembled WGS sequence"/>
</dbReference>
<dbReference type="RefSeq" id="WP_006304079.1">
    <property type="nucleotide sequence ID" value="NZ_AEDQ01000017.1"/>
</dbReference>
<evidence type="ECO:0000256" key="3">
    <source>
        <dbReference type="ARBA" id="ARBA00022741"/>
    </source>
</evidence>
<evidence type="ECO:0000256" key="2">
    <source>
        <dbReference type="ARBA" id="ARBA00022618"/>
    </source>
</evidence>
<keyword evidence="8" id="KW-0961">Cell wall biogenesis/degradation</keyword>
<evidence type="ECO:0000256" key="4">
    <source>
        <dbReference type="ARBA" id="ARBA00022840"/>
    </source>
</evidence>
<evidence type="ECO:0000259" key="11">
    <source>
        <dbReference type="Pfam" id="PF08245"/>
    </source>
</evidence>
<dbReference type="GO" id="GO:0047480">
    <property type="term" value="F:UDP-N-acetylmuramoyl-tripeptide-D-alanyl-D-alanine ligase activity"/>
    <property type="evidence" value="ECO:0007669"/>
    <property type="project" value="UniProtKB-EC"/>
</dbReference>
<evidence type="ECO:0000256" key="1">
    <source>
        <dbReference type="ARBA" id="ARBA00022598"/>
    </source>
</evidence>
<keyword evidence="5" id="KW-0133">Cell shape</keyword>
<keyword evidence="1 12" id="KW-0436">Ligase</keyword>
<dbReference type="PANTHER" id="PTHR43024:SF1">
    <property type="entry name" value="UDP-N-ACETYLMURAMOYL-TRIPEPTIDE--D-ALANYL-D-ALANINE LIGASE"/>
    <property type="match status" value="1"/>
</dbReference>
<evidence type="ECO:0000259" key="10">
    <source>
        <dbReference type="Pfam" id="PF02875"/>
    </source>
</evidence>